<sequence>MLSVLELEMKYQKSQIVYQMRYFINLSGILYQMNSKMEMQAIFGKDETTFYFHLINLFNNVEIQQQDQTKLKNLFEKSSLTHQILIFSSKLIQIDD</sequence>
<keyword evidence="2" id="KW-1185">Reference proteome</keyword>
<dbReference type="AlphaFoldDB" id="A0A8S1PMH7"/>
<evidence type="ECO:0000313" key="2">
    <source>
        <dbReference type="Proteomes" id="UP000692954"/>
    </source>
</evidence>
<evidence type="ECO:0000313" key="1">
    <source>
        <dbReference type="EMBL" id="CAD8104172.1"/>
    </source>
</evidence>
<accession>A0A8S1PMH7</accession>
<comment type="caution">
    <text evidence="1">The sequence shown here is derived from an EMBL/GenBank/DDBJ whole genome shotgun (WGS) entry which is preliminary data.</text>
</comment>
<organism evidence="1 2">
    <name type="scientific">Paramecium sonneborni</name>
    <dbReference type="NCBI Taxonomy" id="65129"/>
    <lineage>
        <taxon>Eukaryota</taxon>
        <taxon>Sar</taxon>
        <taxon>Alveolata</taxon>
        <taxon>Ciliophora</taxon>
        <taxon>Intramacronucleata</taxon>
        <taxon>Oligohymenophorea</taxon>
        <taxon>Peniculida</taxon>
        <taxon>Parameciidae</taxon>
        <taxon>Paramecium</taxon>
    </lineage>
</organism>
<dbReference type="Proteomes" id="UP000692954">
    <property type="component" value="Unassembled WGS sequence"/>
</dbReference>
<protein>
    <submittedName>
        <fullName evidence="1">Uncharacterized protein</fullName>
    </submittedName>
</protein>
<dbReference type="EMBL" id="CAJJDN010000081">
    <property type="protein sequence ID" value="CAD8104172.1"/>
    <property type="molecule type" value="Genomic_DNA"/>
</dbReference>
<gene>
    <name evidence="1" type="ORF">PSON_ATCC_30995.1.T0810221</name>
</gene>
<name>A0A8S1PMH7_9CILI</name>
<proteinExistence type="predicted"/>
<reference evidence="1" key="1">
    <citation type="submission" date="2021-01" db="EMBL/GenBank/DDBJ databases">
        <authorList>
            <consortium name="Genoscope - CEA"/>
            <person name="William W."/>
        </authorList>
    </citation>
    <scope>NUCLEOTIDE SEQUENCE</scope>
</reference>